<evidence type="ECO:0000313" key="1">
    <source>
        <dbReference type="EMBL" id="ACN40810.1"/>
    </source>
</evidence>
<organism evidence="1">
    <name type="scientific">Picea sitchensis</name>
    <name type="common">Sitka spruce</name>
    <name type="synonym">Pinus sitchensis</name>
    <dbReference type="NCBI Taxonomy" id="3332"/>
    <lineage>
        <taxon>Eukaryota</taxon>
        <taxon>Viridiplantae</taxon>
        <taxon>Streptophyta</taxon>
        <taxon>Embryophyta</taxon>
        <taxon>Tracheophyta</taxon>
        <taxon>Spermatophyta</taxon>
        <taxon>Pinopsida</taxon>
        <taxon>Pinidae</taxon>
        <taxon>Conifers I</taxon>
        <taxon>Pinales</taxon>
        <taxon>Pinaceae</taxon>
        <taxon>Picea</taxon>
    </lineage>
</organism>
<accession>C0PSM0</accession>
<name>C0PSM0_PICSI</name>
<sequence length="94" mass="10823">MRIKNRMCTRTVVTGFFQRHISLNHRPTAVRAAKTFIMRKKFALLRRMLHICESTSSIYSTTSRLRGGSARLNRIATICIAWYLRASSSCTERG</sequence>
<reference evidence="1" key="1">
    <citation type="submission" date="2009-02" db="EMBL/GenBank/DDBJ databases">
        <title>Full length sequence-verified cDNA sequences from Sitka spruce (Picea sitchensis).</title>
        <authorList>
            <person name="Reid K.E."/>
            <person name="Liao N."/>
            <person name="Ralph S."/>
            <person name="Kolosova N."/>
            <person name="Oddy C."/>
            <person name="Moore R."/>
            <person name="Mayo M."/>
            <person name="Wagner S."/>
            <person name="King J."/>
            <person name="Yanchuk A."/>
            <person name="Holt R."/>
            <person name="Jones S."/>
            <person name="Marra M."/>
            <person name="Ritland C.E."/>
            <person name="Ritland K."/>
            <person name="Bohlmann J."/>
        </authorList>
    </citation>
    <scope>NUCLEOTIDE SEQUENCE</scope>
    <source>
        <tissue evidence="1">Bark</tissue>
    </source>
</reference>
<proteinExistence type="evidence at transcript level"/>
<dbReference type="AlphaFoldDB" id="C0PSM0"/>
<protein>
    <submittedName>
        <fullName evidence="1">Uncharacterized protein</fullName>
    </submittedName>
</protein>
<dbReference type="EMBL" id="BT071346">
    <property type="protein sequence ID" value="ACN40810.1"/>
    <property type="molecule type" value="mRNA"/>
</dbReference>